<feature type="transmembrane region" description="Helical" evidence="1">
    <location>
        <begin position="75"/>
        <end position="94"/>
    </location>
</feature>
<dbReference type="RefSeq" id="YP_009240465.1">
    <property type="nucleotide sequence ID" value="NC_029743.1"/>
</dbReference>
<gene>
    <name evidence="2" type="primary">RT</name>
</gene>
<dbReference type="GO" id="GO:0003964">
    <property type="term" value="F:RNA-directed DNA polymerase activity"/>
    <property type="evidence" value="ECO:0007669"/>
    <property type="project" value="UniProtKB-KW"/>
</dbReference>
<keyword evidence="2" id="KW-0695">RNA-directed DNA polymerase</keyword>
<keyword evidence="1" id="KW-0472">Membrane</keyword>
<evidence type="ECO:0000256" key="1">
    <source>
        <dbReference type="SAM" id="Phobius"/>
    </source>
</evidence>
<keyword evidence="1" id="KW-0812">Transmembrane</keyword>
<evidence type="ECO:0000313" key="2">
    <source>
        <dbReference type="EMBL" id="BAU62599.1"/>
    </source>
</evidence>
<accession>A0A140JZS2</accession>
<keyword evidence="2" id="KW-0934">Plastid</keyword>
<feature type="transmembrane region" description="Helical" evidence="1">
    <location>
        <begin position="106"/>
        <end position="124"/>
    </location>
</feature>
<protein>
    <submittedName>
        <fullName evidence="2">Reverse transcriptase/intron maturase</fullName>
    </submittedName>
</protein>
<proteinExistence type="predicted"/>
<name>A0A140JZS2_9EUKA</name>
<keyword evidence="1" id="KW-1133">Transmembrane helix</keyword>
<reference evidence="2" key="1">
    <citation type="journal article" date="2016" name="J. Plant Res.">
        <title>Plastid genome sequences of Gymnochlora stellata, Lotharella vacuolata, and Partenskyella glossopodia reveal remarkable structural conservation among chlorarachniophyte species.</title>
        <authorList>
            <person name="Suzuki S."/>
            <person name="Hirakawa Y."/>
            <person name="Kofuji R."/>
            <person name="Sugita M."/>
            <person name="Ishida K."/>
        </authorList>
    </citation>
    <scope>NUCLEOTIDE SEQUENCE</scope>
    <source>
        <strain evidence="2">CCMP240</strain>
    </source>
</reference>
<geneLocation type="plastid" evidence="2"/>
<dbReference type="EMBL" id="AP014949">
    <property type="protein sequence ID" value="BAU62599.1"/>
    <property type="molecule type" value="Genomic_DNA"/>
</dbReference>
<organism evidence="2">
    <name type="scientific">Lotharella vacuolata</name>
    <dbReference type="NCBI Taxonomy" id="74820"/>
    <lineage>
        <taxon>Eukaryota</taxon>
        <taxon>Sar</taxon>
        <taxon>Rhizaria</taxon>
        <taxon>Cercozoa</taxon>
        <taxon>Chlorarachniophyceae</taxon>
        <taxon>Lotharella</taxon>
    </lineage>
</organism>
<feature type="transmembrane region" description="Helical" evidence="1">
    <location>
        <begin position="39"/>
        <end position="69"/>
    </location>
</feature>
<sequence length="249" mass="31238">MQCFYGVVLKIILLTIIKKWRKLFLVVLNFKKRYLLKNIFFIFSNFLYSFFSKKRFFLNFLLFFFYLYFHHEKKFFLIFLLSCLFVPSNCFKKLNNFLRYFFLKKLLLLKLPIFLNFNCYYLRLKFNLTLFHAIIILQRQIFFVCRKSYGHSTNWFIRQINYLLLKWFSKWKHIFLVTKKNRFLSKILFFEKWMFNKQFIYINRNNSNKSLLWKITNYFGPFSPYHKNFWIFGDRFSSLYVLKIFVIFD</sequence>
<dbReference type="AlphaFoldDB" id="A0A140JZS2"/>
<keyword evidence="2" id="KW-0548">Nucleotidyltransferase</keyword>
<dbReference type="GeneID" id="27110143"/>
<keyword evidence="2" id="KW-0808">Transferase</keyword>